<dbReference type="Pfam" id="PF00431">
    <property type="entry name" value="CUB"/>
    <property type="match status" value="5"/>
</dbReference>
<dbReference type="PANTHER" id="PTHR47537:SF6">
    <property type="entry name" value="CUB DOMAIN-CONTAINING PROTEIN"/>
    <property type="match status" value="1"/>
</dbReference>
<evidence type="ECO:0000313" key="6">
    <source>
        <dbReference type="Proteomes" id="UP000475862"/>
    </source>
</evidence>
<dbReference type="AlphaFoldDB" id="A0A6G0TI06"/>
<dbReference type="SMART" id="SM00192">
    <property type="entry name" value="LDLa"/>
    <property type="match status" value="1"/>
</dbReference>
<organism evidence="5 6">
    <name type="scientific">Aphis glycines</name>
    <name type="common">Soybean aphid</name>
    <dbReference type="NCBI Taxonomy" id="307491"/>
    <lineage>
        <taxon>Eukaryota</taxon>
        <taxon>Metazoa</taxon>
        <taxon>Ecdysozoa</taxon>
        <taxon>Arthropoda</taxon>
        <taxon>Hexapoda</taxon>
        <taxon>Insecta</taxon>
        <taxon>Pterygota</taxon>
        <taxon>Neoptera</taxon>
        <taxon>Paraneoptera</taxon>
        <taxon>Hemiptera</taxon>
        <taxon>Sternorrhyncha</taxon>
        <taxon>Aphidomorpha</taxon>
        <taxon>Aphidoidea</taxon>
        <taxon>Aphididae</taxon>
        <taxon>Aphidini</taxon>
        <taxon>Aphis</taxon>
        <taxon>Aphis</taxon>
    </lineage>
</organism>
<dbReference type="Gene3D" id="4.10.400.10">
    <property type="entry name" value="Low-density Lipoprotein Receptor"/>
    <property type="match status" value="1"/>
</dbReference>
<dbReference type="InterPro" id="IPR053207">
    <property type="entry name" value="Non-NMDA_GluR_Accessory"/>
</dbReference>
<feature type="domain" description="CUB" evidence="4">
    <location>
        <begin position="190"/>
        <end position="309"/>
    </location>
</feature>
<evidence type="ECO:0000256" key="2">
    <source>
        <dbReference type="PROSITE-ProRule" id="PRU00059"/>
    </source>
</evidence>
<feature type="compositionally biased region" description="Low complexity" evidence="3">
    <location>
        <begin position="847"/>
        <end position="866"/>
    </location>
</feature>
<dbReference type="OrthoDB" id="6022136at2759"/>
<feature type="compositionally biased region" description="Basic residues" evidence="3">
    <location>
        <begin position="822"/>
        <end position="832"/>
    </location>
</feature>
<dbReference type="FunFam" id="2.60.120.290:FF:000005">
    <property type="entry name" value="Procollagen C-endopeptidase enhancer 1"/>
    <property type="match status" value="1"/>
</dbReference>
<dbReference type="PANTHER" id="PTHR47537">
    <property type="entry name" value="CUBILIN"/>
    <property type="match status" value="1"/>
</dbReference>
<protein>
    <recommendedName>
        <fullName evidence="4">CUB domain-containing protein</fullName>
    </recommendedName>
</protein>
<feature type="compositionally biased region" description="Low complexity" evidence="3">
    <location>
        <begin position="812"/>
        <end position="821"/>
    </location>
</feature>
<feature type="region of interest" description="Disordered" evidence="3">
    <location>
        <begin position="807"/>
        <end position="917"/>
    </location>
</feature>
<reference evidence="5 6" key="1">
    <citation type="submission" date="2019-08" db="EMBL/GenBank/DDBJ databases">
        <title>The genome of the soybean aphid Biotype 1, its phylome, world population structure and adaptation to the North American continent.</title>
        <authorList>
            <person name="Giordano R."/>
            <person name="Donthu R.K."/>
            <person name="Hernandez A.G."/>
            <person name="Wright C.L."/>
            <person name="Zimin A.V."/>
        </authorList>
    </citation>
    <scope>NUCLEOTIDE SEQUENCE [LARGE SCALE GENOMIC DNA]</scope>
    <source>
        <tissue evidence="5">Whole aphids</tissue>
    </source>
</reference>
<dbReference type="Proteomes" id="UP000475862">
    <property type="component" value="Unassembled WGS sequence"/>
</dbReference>
<keyword evidence="6" id="KW-1185">Reference proteome</keyword>
<feature type="compositionally biased region" description="Basic residues" evidence="3">
    <location>
        <begin position="867"/>
        <end position="880"/>
    </location>
</feature>
<dbReference type="CDD" id="cd00041">
    <property type="entry name" value="CUB"/>
    <property type="match status" value="5"/>
</dbReference>
<feature type="domain" description="CUB" evidence="4">
    <location>
        <begin position="49"/>
        <end position="174"/>
    </location>
</feature>
<dbReference type="CDD" id="cd00112">
    <property type="entry name" value="LDLa"/>
    <property type="match status" value="1"/>
</dbReference>
<feature type="compositionally biased region" description="Pro residues" evidence="3">
    <location>
        <begin position="837"/>
        <end position="846"/>
    </location>
</feature>
<feature type="domain" description="CUB" evidence="4">
    <location>
        <begin position="611"/>
        <end position="733"/>
    </location>
</feature>
<comment type="caution">
    <text evidence="2">Lacks conserved residue(s) required for the propagation of feature annotation.</text>
</comment>
<feature type="domain" description="CUB" evidence="4">
    <location>
        <begin position="331"/>
        <end position="458"/>
    </location>
</feature>
<dbReference type="SUPFAM" id="SSF49854">
    <property type="entry name" value="Spermadhesin, CUB domain"/>
    <property type="match status" value="5"/>
</dbReference>
<dbReference type="EMBL" id="VYZN01000037">
    <property type="protein sequence ID" value="KAE9533152.1"/>
    <property type="molecule type" value="Genomic_DNA"/>
</dbReference>
<comment type="caution">
    <text evidence="5">The sequence shown here is derived from an EMBL/GenBank/DDBJ whole genome shotgun (WGS) entry which is preliminary data.</text>
</comment>
<evidence type="ECO:0000313" key="5">
    <source>
        <dbReference type="EMBL" id="KAE9533152.1"/>
    </source>
</evidence>
<feature type="domain" description="CUB" evidence="4">
    <location>
        <begin position="473"/>
        <end position="602"/>
    </location>
</feature>
<dbReference type="InterPro" id="IPR002172">
    <property type="entry name" value="LDrepeatLR_classA_rpt"/>
</dbReference>
<evidence type="ECO:0000259" key="4">
    <source>
        <dbReference type="PROSITE" id="PS01180"/>
    </source>
</evidence>
<dbReference type="InterPro" id="IPR036055">
    <property type="entry name" value="LDL_receptor-like_sf"/>
</dbReference>
<proteinExistence type="predicted"/>
<evidence type="ECO:0000256" key="1">
    <source>
        <dbReference type="ARBA" id="ARBA00023157"/>
    </source>
</evidence>
<name>A0A6G0TI06_APHGL</name>
<dbReference type="InterPro" id="IPR000859">
    <property type="entry name" value="CUB_dom"/>
</dbReference>
<feature type="compositionally biased region" description="Low complexity" evidence="3">
    <location>
        <begin position="881"/>
        <end position="908"/>
    </location>
</feature>
<dbReference type="InterPro" id="IPR035914">
    <property type="entry name" value="Sperma_CUB_dom_sf"/>
</dbReference>
<dbReference type="PROSITE" id="PS01180">
    <property type="entry name" value="CUB"/>
    <property type="match status" value="5"/>
</dbReference>
<dbReference type="SMART" id="SM00042">
    <property type="entry name" value="CUB"/>
    <property type="match status" value="5"/>
</dbReference>
<sequence>MDITWPKTIGMPVADLWCPCRRCCFCCYRYAPVLRERCLRPLLDFYLGCDKTFVSNDGPQNGTFRAPEFINVYGESKVCVYTFVAASHQKVFVSFTAFKLRSTPPECVHEYVDVYSEVQQVDTEDLINSPFGGRYCGLIPPRDRTSLYRTVAFSFYTDKNSTDSSLFEGYYMFSNDSSFQLGTPSPISPCSFVVNSNVKKIGTILTPTYPGIYPKGMKCTYLFHGQPNQRVRLEFRDFDLFYGGPHCPFDIVSIYDGSNATSPLIGQYCGQQRNLVVYSTKNYLYVTFDTLHRAANTQNRGFKGMFEFSESFVKLDFIGINDGEHVRGTECDQKVLSKRTSSGFIYSPNYPFPYIPKIVCRYFVYGLEGAQDLERVKLEFQKFNIPKAHVNEQECTDGYLKLYLRGQEAMDLYDKFDYEMCGDEADEKVVTSEGARLAMVFSSGELHGRGFKAKYTFETEYLIPGTAAPNGTCHFTYRSESKKRGDFNSPRHPANYPNGLNCTFLFLATPNEQVTVIFDQFKIKVDVTNISLVQFGVFVCKEDWLEIYNIYKDGTEKIVGRYCGMTAPGPLESNRGAIGLKVLLHTNSEGVSSGFKARYFFDEAKPIFGDCGSNISNADSGKVQSPNFPLKYTAPEKGMPSRTCNWFINVRPNYKILLNFVSFSVEGEPATRGCATAVVRLWPSVDEPPLELCGEKPSESWQLLSESNQFRISFVVADKSGNGTGFAATWTEVLVNSDSCPGFQCENSSYCISNQLRCNNVMNCGSNDVSDEINCAMEPEAMDNVVLSAVLTMCTVLALMLAGACAAGGGRVPAPRSVPAGRRGRRGSRGRRVQPAPAAPPTPPSTPSRAPAAVAPVAQPHAVVRPTRVRRAGRAVRQRGQRVTSAGASSTSSPQLLSATTTTTTTTTSPPPSPRPR</sequence>
<dbReference type="Gene3D" id="2.60.120.290">
    <property type="entry name" value="Spermadhesin, CUB domain"/>
    <property type="match status" value="5"/>
</dbReference>
<accession>A0A6G0TI06</accession>
<gene>
    <name evidence="5" type="ORF">AGLY_009580</name>
</gene>
<keyword evidence="1" id="KW-1015">Disulfide bond</keyword>
<dbReference type="GO" id="GO:0005886">
    <property type="term" value="C:plasma membrane"/>
    <property type="evidence" value="ECO:0007669"/>
    <property type="project" value="TreeGrafter"/>
</dbReference>
<evidence type="ECO:0000256" key="3">
    <source>
        <dbReference type="SAM" id="MobiDB-lite"/>
    </source>
</evidence>